<dbReference type="InterPro" id="IPR046623">
    <property type="entry name" value="DUF6536"/>
</dbReference>
<feature type="transmembrane region" description="Helical" evidence="2">
    <location>
        <begin position="118"/>
        <end position="144"/>
    </location>
</feature>
<feature type="transmembrane region" description="Helical" evidence="2">
    <location>
        <begin position="509"/>
        <end position="529"/>
    </location>
</feature>
<proteinExistence type="predicted"/>
<evidence type="ECO:0000256" key="1">
    <source>
        <dbReference type="SAM" id="MobiDB-lite"/>
    </source>
</evidence>
<keyword evidence="2" id="KW-0812">Transmembrane</keyword>
<dbReference type="PANTHER" id="PTHR35395:SF1">
    <property type="entry name" value="DUF6536 DOMAIN-CONTAINING PROTEIN"/>
    <property type="match status" value="1"/>
</dbReference>
<dbReference type="Proteomes" id="UP001465668">
    <property type="component" value="Unassembled WGS sequence"/>
</dbReference>
<sequence>MSGLWPHAAYSSLPLNSDLENESPTNVGPQLTKTPGARKDRRGFIAVGQVDIAEKVEDETGYKHKASEAWRHGILWCILAGSIIFATTLAITIWAVMKRDKNGDIILYRGKCQTTNRAMLGGHLVINLFSTVLLGACNYCMHILSSPTRKDIDRLHEKKRTAEIGINSMSNVFKLGLPRAIPWLILLACSAPLHLVFNSVIYSALGTYKYQVAFVTPSFFKGAPWVLYTDSSLDYTTYKWSGLESWLDEVRQSGQANMLRLEPAACVEKFGTEFVSAESRVIFITQDENPNVALDHGSVHGVVTKYSLNSSFILSVDPDYSIGYGWQSHEWLCTSDTHPTCAEMASGSSPLLYTFRQWVYGPFSGEMFLSGSAKIDHCLTLGAEEKCTIEASIQILAIILCFGIIKLVVMAGMYWGLRRQPLVVLGDAVASFMRHRDPHTVGACLAPPETFNTHSVWVSERVYKPNRRRWGSAANPFQWLLCCGLCVAGLAISSYLLLSRVEAVGWSSIFRIGFGVIDVTSTLGNIVGYQNQSLLRSALLANTPQLIVSCIYFTYNAVSTSMLQGLEWTDYAHDRKPLRCIFLIRARVYNPDGVEMTDLSIATCGYSGYAMVVTIAVSFVAVLPLVFVGIFRHFKPGMTLVGSNSAAISAACHSKEDEDDDTCEIPVMWGAVLTQGEVGHCCFSSDAVSVPVPGKLYA</sequence>
<gene>
    <name evidence="4" type="ORF">SCAR479_12515</name>
</gene>
<feature type="transmembrane region" description="Helical" evidence="2">
    <location>
        <begin position="477"/>
        <end position="497"/>
    </location>
</feature>
<evidence type="ECO:0000256" key="2">
    <source>
        <dbReference type="SAM" id="Phobius"/>
    </source>
</evidence>
<keyword evidence="2" id="KW-1133">Transmembrane helix</keyword>
<evidence type="ECO:0000259" key="3">
    <source>
        <dbReference type="Pfam" id="PF20163"/>
    </source>
</evidence>
<name>A0ABR2XAL7_9PEZI</name>
<organism evidence="4 5">
    <name type="scientific">Seiridium cardinale</name>
    <dbReference type="NCBI Taxonomy" id="138064"/>
    <lineage>
        <taxon>Eukaryota</taxon>
        <taxon>Fungi</taxon>
        <taxon>Dikarya</taxon>
        <taxon>Ascomycota</taxon>
        <taxon>Pezizomycotina</taxon>
        <taxon>Sordariomycetes</taxon>
        <taxon>Xylariomycetidae</taxon>
        <taxon>Amphisphaeriales</taxon>
        <taxon>Sporocadaceae</taxon>
        <taxon>Seiridium</taxon>
    </lineage>
</organism>
<feature type="domain" description="DUF6536" evidence="3">
    <location>
        <begin position="70"/>
        <end position="220"/>
    </location>
</feature>
<keyword evidence="2" id="KW-0472">Membrane</keyword>
<keyword evidence="5" id="KW-1185">Reference proteome</keyword>
<feature type="compositionally biased region" description="Polar residues" evidence="1">
    <location>
        <begin position="22"/>
        <end position="33"/>
    </location>
</feature>
<feature type="transmembrane region" description="Helical" evidence="2">
    <location>
        <begin position="395"/>
        <end position="417"/>
    </location>
</feature>
<comment type="caution">
    <text evidence="4">The sequence shown here is derived from an EMBL/GenBank/DDBJ whole genome shotgun (WGS) entry which is preliminary data.</text>
</comment>
<dbReference type="EMBL" id="JARVKM010000085">
    <property type="protein sequence ID" value="KAK9770838.1"/>
    <property type="molecule type" value="Genomic_DNA"/>
</dbReference>
<protein>
    <recommendedName>
        <fullName evidence="3">DUF6536 domain-containing protein</fullName>
    </recommendedName>
</protein>
<evidence type="ECO:0000313" key="4">
    <source>
        <dbReference type="EMBL" id="KAK9770838.1"/>
    </source>
</evidence>
<feature type="transmembrane region" description="Helical" evidence="2">
    <location>
        <begin position="180"/>
        <end position="201"/>
    </location>
</feature>
<dbReference type="PANTHER" id="PTHR35395">
    <property type="entry name" value="DUF6536 DOMAIN-CONTAINING PROTEIN"/>
    <property type="match status" value="1"/>
</dbReference>
<reference evidence="4 5" key="1">
    <citation type="submission" date="2024-02" db="EMBL/GenBank/DDBJ databases">
        <title>First draft genome assembly of two strains of Seiridium cardinale.</title>
        <authorList>
            <person name="Emiliani G."/>
            <person name="Scali E."/>
        </authorList>
    </citation>
    <scope>NUCLEOTIDE SEQUENCE [LARGE SCALE GENOMIC DNA]</scope>
    <source>
        <strain evidence="4 5">BM-138-000479</strain>
    </source>
</reference>
<feature type="transmembrane region" description="Helical" evidence="2">
    <location>
        <begin position="73"/>
        <end position="97"/>
    </location>
</feature>
<feature type="transmembrane region" description="Helical" evidence="2">
    <location>
        <begin position="606"/>
        <end position="631"/>
    </location>
</feature>
<dbReference type="Pfam" id="PF20163">
    <property type="entry name" value="DUF6536"/>
    <property type="match status" value="1"/>
</dbReference>
<evidence type="ECO:0000313" key="5">
    <source>
        <dbReference type="Proteomes" id="UP001465668"/>
    </source>
</evidence>
<feature type="region of interest" description="Disordered" evidence="1">
    <location>
        <begin position="16"/>
        <end position="37"/>
    </location>
</feature>
<accession>A0ABR2XAL7</accession>